<keyword evidence="1" id="KW-0472">Membrane</keyword>
<gene>
    <name evidence="5" type="primary">crfb1</name>
</gene>
<proteinExistence type="predicted"/>
<feature type="transmembrane region" description="Helical" evidence="1">
    <location>
        <begin position="221"/>
        <end position="244"/>
    </location>
</feature>
<dbReference type="GO" id="GO:0005886">
    <property type="term" value="C:plasma membrane"/>
    <property type="evidence" value="ECO:0007669"/>
    <property type="project" value="TreeGrafter"/>
</dbReference>
<feature type="chain" id="PRO_5035158653" evidence="2">
    <location>
        <begin position="17"/>
        <end position="269"/>
    </location>
</feature>
<keyword evidence="4" id="KW-1185">Reference proteome</keyword>
<dbReference type="Proteomes" id="UP000515152">
    <property type="component" value="Chromosome 2"/>
</dbReference>
<reference evidence="5" key="1">
    <citation type="submission" date="2025-08" db="UniProtKB">
        <authorList>
            <consortium name="RefSeq"/>
        </authorList>
    </citation>
    <scope>IDENTIFICATION</scope>
</reference>
<dbReference type="GeneID" id="116223489"/>
<dbReference type="PROSITE" id="PS50853">
    <property type="entry name" value="FN3"/>
    <property type="match status" value="1"/>
</dbReference>
<dbReference type="InterPro" id="IPR015373">
    <property type="entry name" value="Interferon/interleukin_rcp_dom"/>
</dbReference>
<protein>
    <submittedName>
        <fullName evidence="5">Cytokine receptor family member b1 isoform X3</fullName>
    </submittedName>
</protein>
<name>A0A6P8GGJ1_CLUHA</name>
<dbReference type="Pfam" id="PF01108">
    <property type="entry name" value="Tissue_fac"/>
    <property type="match status" value="1"/>
</dbReference>
<dbReference type="Pfam" id="PF09294">
    <property type="entry name" value="Interfer-bind"/>
    <property type="match status" value="1"/>
</dbReference>
<organism evidence="4 5">
    <name type="scientific">Clupea harengus</name>
    <name type="common">Atlantic herring</name>
    <dbReference type="NCBI Taxonomy" id="7950"/>
    <lineage>
        <taxon>Eukaryota</taxon>
        <taxon>Metazoa</taxon>
        <taxon>Chordata</taxon>
        <taxon>Craniata</taxon>
        <taxon>Vertebrata</taxon>
        <taxon>Euteleostomi</taxon>
        <taxon>Actinopterygii</taxon>
        <taxon>Neopterygii</taxon>
        <taxon>Teleostei</taxon>
        <taxon>Clupei</taxon>
        <taxon>Clupeiformes</taxon>
        <taxon>Clupeoidei</taxon>
        <taxon>Clupeidae</taxon>
        <taxon>Clupea</taxon>
    </lineage>
</organism>
<feature type="domain" description="Fibronectin type-III" evidence="3">
    <location>
        <begin position="19"/>
        <end position="111"/>
    </location>
</feature>
<evidence type="ECO:0000259" key="3">
    <source>
        <dbReference type="PROSITE" id="PS50853"/>
    </source>
</evidence>
<keyword evidence="1" id="KW-1133">Transmembrane helix</keyword>
<evidence type="ECO:0000256" key="2">
    <source>
        <dbReference type="SAM" id="SignalP"/>
    </source>
</evidence>
<evidence type="ECO:0000313" key="5">
    <source>
        <dbReference type="RefSeq" id="XP_031436376.2"/>
    </source>
</evidence>
<dbReference type="RefSeq" id="XP_031436376.2">
    <property type="nucleotide sequence ID" value="XM_031580516.2"/>
</dbReference>
<keyword evidence="2" id="KW-0732">Signal</keyword>
<dbReference type="PANTHER" id="PTHR20859:SF53">
    <property type="entry name" value="INTERLEUKIN-22 RECEPTOR SUBUNIT ALPHA-1"/>
    <property type="match status" value="1"/>
</dbReference>
<keyword evidence="5" id="KW-0675">Receptor</keyword>
<feature type="signal peptide" evidence="2">
    <location>
        <begin position="1"/>
        <end position="16"/>
    </location>
</feature>
<dbReference type="InterPro" id="IPR050650">
    <property type="entry name" value="Type-II_Cytokine-TF_Rcpt"/>
</dbReference>
<evidence type="ECO:0000313" key="4">
    <source>
        <dbReference type="Proteomes" id="UP000515152"/>
    </source>
</evidence>
<dbReference type="AlphaFoldDB" id="A0A6P8GGJ1"/>
<evidence type="ECO:0000256" key="1">
    <source>
        <dbReference type="SAM" id="Phobius"/>
    </source>
</evidence>
<accession>A0A6P8GGJ1</accession>
<keyword evidence="1" id="KW-0812">Transmembrane</keyword>
<dbReference type="CTD" id="569454"/>
<sequence>MKVLLWAVWMVPWSYALLPPTNLTVKSQNFNHTLHWVPADGTPPGTEYHIYLQKHSKTPLSVTTATSLPVSAIMRKDIHTTYVLSVEARQRHVTSRRANTSFEPFSMTVLGPPVVRVEGCGDCLLVNSSLPRGDGISPDDFRTFCRSVEHTLHWRRPGGETVITPIFDPSKPKRITHLLPGELYCLRVNLSHSSAPTLASDWQCARTSPALPPGGQYVRSLVGWSMGTVCVGVLVMVWFAALCYTGAICRRKPQLPQSLCWVLYWVVLG</sequence>
<dbReference type="GO" id="GO:0004896">
    <property type="term" value="F:cytokine receptor activity"/>
    <property type="evidence" value="ECO:0007669"/>
    <property type="project" value="TreeGrafter"/>
</dbReference>
<dbReference type="InterPro" id="IPR003961">
    <property type="entry name" value="FN3_dom"/>
</dbReference>
<dbReference type="PANTHER" id="PTHR20859">
    <property type="entry name" value="INTERFERON/INTERLEUKIN RECEPTOR"/>
    <property type="match status" value="1"/>
</dbReference>